<evidence type="ECO:0000313" key="4">
    <source>
        <dbReference type="Proteomes" id="UP000277580"/>
    </source>
</evidence>
<dbReference type="PANTHER" id="PTHR37283:SF1">
    <property type="entry name" value="PH DOMAIN-CONTAINING PROTEIN YHR131C"/>
    <property type="match status" value="1"/>
</dbReference>
<proteinExistence type="predicted"/>
<accession>A0A3N4L489</accession>
<dbReference type="SMART" id="SM00233">
    <property type="entry name" value="PH"/>
    <property type="match status" value="1"/>
</dbReference>
<gene>
    <name evidence="3" type="ORF">P167DRAFT_594420</name>
</gene>
<feature type="compositionally biased region" description="Polar residues" evidence="1">
    <location>
        <begin position="53"/>
        <end position="62"/>
    </location>
</feature>
<feature type="compositionally biased region" description="Low complexity" evidence="1">
    <location>
        <begin position="266"/>
        <end position="288"/>
    </location>
</feature>
<evidence type="ECO:0000313" key="3">
    <source>
        <dbReference type="EMBL" id="RPB16329.1"/>
    </source>
</evidence>
<dbReference type="SUPFAM" id="SSF50729">
    <property type="entry name" value="PH domain-like"/>
    <property type="match status" value="1"/>
</dbReference>
<sequence length="462" mass="50553">MSPTPTLRSLALASHTPAGHSTTDAESGLRIAGFLPAASPLRRSIASYYSTAGYSNRSSTDDPTAALPLAASHPTTATPPTYDETVQLPPSRFRITPREEEGNEQLPAYTCTLHKEALFEHKPEMSSPFERAPKRRWGKTYAVLYGTLLTLHRPRRVPFFASAVKKARGREGRPVGHVPGEMVRSYTLQLAEVGIAADYRKRHFVIRIRAQTEQFLLSCRTLEVFLEWLEALSAAVDLSPSLEERSLPRYQTLPRRRRRRRRDQDATTTTTPNTNTDTTTTTTTPAAPERNETPSPPPLPPPRSRPRAQTRLPQTDLDASASTGKWAPAQAVTAEANMRYARRCMAVLVGDAPRQSDYVIQDGKRYRLVYEKKLLEPVEAGVGGVGTDGEDQMGVMGVLPPAYEALVVAVLAAGAGGKGAVVGGKMRRGAEAAEEEDGDGEDGEEDGEEEEEEEDLRPAIVV</sequence>
<feature type="compositionally biased region" description="Acidic residues" evidence="1">
    <location>
        <begin position="432"/>
        <end position="455"/>
    </location>
</feature>
<keyword evidence="4" id="KW-1185">Reference proteome</keyword>
<name>A0A3N4L489_9PEZI</name>
<feature type="region of interest" description="Disordered" evidence="1">
    <location>
        <begin position="53"/>
        <end position="87"/>
    </location>
</feature>
<evidence type="ECO:0000259" key="2">
    <source>
        <dbReference type="PROSITE" id="PS50003"/>
    </source>
</evidence>
<feature type="compositionally biased region" description="Pro residues" evidence="1">
    <location>
        <begin position="294"/>
        <end position="303"/>
    </location>
</feature>
<protein>
    <recommendedName>
        <fullName evidence="2">PH domain-containing protein</fullName>
    </recommendedName>
</protein>
<dbReference type="PANTHER" id="PTHR37283">
    <property type="entry name" value="PH DOMAIN-CONTAINING PROTEIN YHR131C"/>
    <property type="match status" value="1"/>
</dbReference>
<dbReference type="STRING" id="1392247.A0A3N4L489"/>
<feature type="region of interest" description="Disordered" evidence="1">
    <location>
        <begin position="426"/>
        <end position="462"/>
    </location>
</feature>
<dbReference type="InterPro" id="IPR001849">
    <property type="entry name" value="PH_domain"/>
</dbReference>
<feature type="compositionally biased region" description="Low complexity" evidence="1">
    <location>
        <begin position="63"/>
        <end position="81"/>
    </location>
</feature>
<dbReference type="Gene3D" id="2.30.29.30">
    <property type="entry name" value="Pleckstrin-homology domain (PH domain)/Phosphotyrosine-binding domain (PTB)"/>
    <property type="match status" value="1"/>
</dbReference>
<dbReference type="Proteomes" id="UP000277580">
    <property type="component" value="Unassembled WGS sequence"/>
</dbReference>
<dbReference type="InterPro" id="IPR011993">
    <property type="entry name" value="PH-like_dom_sf"/>
</dbReference>
<dbReference type="OrthoDB" id="5865767at2759"/>
<dbReference type="PROSITE" id="PS50003">
    <property type="entry name" value="PH_DOMAIN"/>
    <property type="match status" value="1"/>
</dbReference>
<reference evidence="3 4" key="1">
    <citation type="journal article" date="2018" name="Nat. Ecol. Evol.">
        <title>Pezizomycetes genomes reveal the molecular basis of ectomycorrhizal truffle lifestyle.</title>
        <authorList>
            <person name="Murat C."/>
            <person name="Payen T."/>
            <person name="Noel B."/>
            <person name="Kuo A."/>
            <person name="Morin E."/>
            <person name="Chen J."/>
            <person name="Kohler A."/>
            <person name="Krizsan K."/>
            <person name="Balestrini R."/>
            <person name="Da Silva C."/>
            <person name="Montanini B."/>
            <person name="Hainaut M."/>
            <person name="Levati E."/>
            <person name="Barry K.W."/>
            <person name="Belfiori B."/>
            <person name="Cichocki N."/>
            <person name="Clum A."/>
            <person name="Dockter R.B."/>
            <person name="Fauchery L."/>
            <person name="Guy J."/>
            <person name="Iotti M."/>
            <person name="Le Tacon F."/>
            <person name="Lindquist E.A."/>
            <person name="Lipzen A."/>
            <person name="Malagnac F."/>
            <person name="Mello A."/>
            <person name="Molinier V."/>
            <person name="Miyauchi S."/>
            <person name="Poulain J."/>
            <person name="Riccioni C."/>
            <person name="Rubini A."/>
            <person name="Sitrit Y."/>
            <person name="Splivallo R."/>
            <person name="Traeger S."/>
            <person name="Wang M."/>
            <person name="Zifcakova L."/>
            <person name="Wipf D."/>
            <person name="Zambonelli A."/>
            <person name="Paolocci F."/>
            <person name="Nowrousian M."/>
            <person name="Ottonello S."/>
            <person name="Baldrian P."/>
            <person name="Spatafora J.W."/>
            <person name="Henrissat B."/>
            <person name="Nagy L.G."/>
            <person name="Aury J.M."/>
            <person name="Wincker P."/>
            <person name="Grigoriev I.V."/>
            <person name="Bonfante P."/>
            <person name="Martin F.M."/>
        </authorList>
    </citation>
    <scope>NUCLEOTIDE SEQUENCE [LARGE SCALE GENOMIC DNA]</scope>
    <source>
        <strain evidence="3 4">CCBAS932</strain>
    </source>
</reference>
<dbReference type="EMBL" id="ML119109">
    <property type="protein sequence ID" value="RPB16329.1"/>
    <property type="molecule type" value="Genomic_DNA"/>
</dbReference>
<organism evidence="3 4">
    <name type="scientific">Morchella conica CCBAS932</name>
    <dbReference type="NCBI Taxonomy" id="1392247"/>
    <lineage>
        <taxon>Eukaryota</taxon>
        <taxon>Fungi</taxon>
        <taxon>Dikarya</taxon>
        <taxon>Ascomycota</taxon>
        <taxon>Pezizomycotina</taxon>
        <taxon>Pezizomycetes</taxon>
        <taxon>Pezizales</taxon>
        <taxon>Morchellaceae</taxon>
        <taxon>Morchella</taxon>
    </lineage>
</organism>
<feature type="region of interest" description="Disordered" evidence="1">
    <location>
        <begin position="247"/>
        <end position="326"/>
    </location>
</feature>
<feature type="domain" description="PH" evidence="2">
    <location>
        <begin position="112"/>
        <end position="237"/>
    </location>
</feature>
<dbReference type="AlphaFoldDB" id="A0A3N4L489"/>
<evidence type="ECO:0000256" key="1">
    <source>
        <dbReference type="SAM" id="MobiDB-lite"/>
    </source>
</evidence>
<dbReference type="InParanoid" id="A0A3N4L489"/>